<evidence type="ECO:0000313" key="2">
    <source>
        <dbReference type="Proteomes" id="UP000790709"/>
    </source>
</evidence>
<evidence type="ECO:0000313" key="1">
    <source>
        <dbReference type="EMBL" id="KAH7930345.1"/>
    </source>
</evidence>
<keyword evidence="2" id="KW-1185">Reference proteome</keyword>
<dbReference type="Proteomes" id="UP000790709">
    <property type="component" value="Unassembled WGS sequence"/>
</dbReference>
<dbReference type="EMBL" id="MU266333">
    <property type="protein sequence ID" value="KAH7930345.1"/>
    <property type="molecule type" value="Genomic_DNA"/>
</dbReference>
<accession>A0ACB8BWQ0</accession>
<sequence>MNMDDAPKSVAPAPDISLPLIMRQSKRAWSPSRPLPDSSDDEADDEQPPKQAPFDINIQYSSRAVDEPSILSTFQPTPEQNVFHLTNDEVHALGLEHTTTYVALVLAPGETLALLGVYTIVVALGAVSLLGINIAPAKTAHRIFAPRSAPVPIIRCEPPGPSTSTPISLPSRITSAPQRNADDAIILLRYLDTGVEGLGRVCRVFDGAFQPSQPRSRWARDAPPVPSLGIPGVHMVTHSAKDTQPFILPESWSTALEGACQADNTSFEPPTYLVKGPKKSGKSTFARTLLNRLLARYKRVAFIECDLGQSEFTPGGMVTLHIIDHPVFGPPFTHPSQPYRAHYIGSTAPRSNPSHYLAAVQALVETYRLEIQLPAEDAEDEDGRIPAIVNTMGWTKGLGADLNAKIEEFLSPTDIFEIVGMEEKGWPSAAPLPHLQSRSHDARRFELEGISPDAVSTHYNATDQRNLAILSYFHAVFPPSIPLDSPICQVTAQSWNTSLPLCARYPYEVDWSQAFDQIVLSGAGYEDVVPSEIGRVLNGAIVGLVECDEAAMAIDPQSEPSKIPYTQDQPPPPPATSTCHGLALIRGMSPSTPHMHILTPVPPPLLQRSRVLVKGELELPVWGMLDFRVGDDGEAGVAGVERARVPYLQWGKGEGLGSERRRIRRNLMRKGQM</sequence>
<comment type="caution">
    <text evidence="1">The sequence shown here is derived from an EMBL/GenBank/DDBJ whole genome shotgun (WGS) entry which is preliminary data.</text>
</comment>
<proteinExistence type="predicted"/>
<reference evidence="1" key="1">
    <citation type="journal article" date="2021" name="New Phytol.">
        <title>Evolutionary innovations through gain and loss of genes in the ectomycorrhizal Boletales.</title>
        <authorList>
            <person name="Wu G."/>
            <person name="Miyauchi S."/>
            <person name="Morin E."/>
            <person name="Kuo A."/>
            <person name="Drula E."/>
            <person name="Varga T."/>
            <person name="Kohler A."/>
            <person name="Feng B."/>
            <person name="Cao Y."/>
            <person name="Lipzen A."/>
            <person name="Daum C."/>
            <person name="Hundley H."/>
            <person name="Pangilinan J."/>
            <person name="Johnson J."/>
            <person name="Barry K."/>
            <person name="LaButti K."/>
            <person name="Ng V."/>
            <person name="Ahrendt S."/>
            <person name="Min B."/>
            <person name="Choi I.G."/>
            <person name="Park H."/>
            <person name="Plett J.M."/>
            <person name="Magnuson J."/>
            <person name="Spatafora J.W."/>
            <person name="Nagy L.G."/>
            <person name="Henrissat B."/>
            <person name="Grigoriev I.V."/>
            <person name="Yang Z.L."/>
            <person name="Xu J."/>
            <person name="Martin F.M."/>
        </authorList>
    </citation>
    <scope>NUCLEOTIDE SEQUENCE</scope>
    <source>
        <strain evidence="1">KUC20120723A-06</strain>
    </source>
</reference>
<name>A0ACB8BWQ0_9AGAM</name>
<protein>
    <submittedName>
        <fullName evidence="1">Uncharacterized protein</fullName>
    </submittedName>
</protein>
<gene>
    <name evidence="1" type="ORF">BV22DRAFT_1079330</name>
</gene>
<organism evidence="1 2">
    <name type="scientific">Leucogyrophana mollusca</name>
    <dbReference type="NCBI Taxonomy" id="85980"/>
    <lineage>
        <taxon>Eukaryota</taxon>
        <taxon>Fungi</taxon>
        <taxon>Dikarya</taxon>
        <taxon>Basidiomycota</taxon>
        <taxon>Agaricomycotina</taxon>
        <taxon>Agaricomycetes</taxon>
        <taxon>Agaricomycetidae</taxon>
        <taxon>Boletales</taxon>
        <taxon>Boletales incertae sedis</taxon>
        <taxon>Leucogyrophana</taxon>
    </lineage>
</organism>